<dbReference type="Proteomes" id="UP001152622">
    <property type="component" value="Chromosome 9"/>
</dbReference>
<evidence type="ECO:0000313" key="3">
    <source>
        <dbReference type="Proteomes" id="UP001152622"/>
    </source>
</evidence>
<reference evidence="2" key="1">
    <citation type="journal article" date="2023" name="Science">
        <title>Genome structures resolve the early diversification of teleost fishes.</title>
        <authorList>
            <person name="Parey E."/>
            <person name="Louis A."/>
            <person name="Montfort J."/>
            <person name="Bouchez O."/>
            <person name="Roques C."/>
            <person name="Iampietro C."/>
            <person name="Lluch J."/>
            <person name="Castinel A."/>
            <person name="Donnadieu C."/>
            <person name="Desvignes T."/>
            <person name="Floi Bucao C."/>
            <person name="Jouanno E."/>
            <person name="Wen M."/>
            <person name="Mejri S."/>
            <person name="Dirks R."/>
            <person name="Jansen H."/>
            <person name="Henkel C."/>
            <person name="Chen W.J."/>
            <person name="Zahm M."/>
            <person name="Cabau C."/>
            <person name="Klopp C."/>
            <person name="Thompson A.W."/>
            <person name="Robinson-Rechavi M."/>
            <person name="Braasch I."/>
            <person name="Lecointre G."/>
            <person name="Bobe J."/>
            <person name="Postlethwait J.H."/>
            <person name="Berthelot C."/>
            <person name="Roest Crollius H."/>
            <person name="Guiguen Y."/>
        </authorList>
    </citation>
    <scope>NUCLEOTIDE SEQUENCE</scope>
    <source>
        <strain evidence="2">WJC10195</strain>
    </source>
</reference>
<proteinExistence type="predicted"/>
<comment type="caution">
    <text evidence="2">The sequence shown here is derived from an EMBL/GenBank/DDBJ whole genome shotgun (WGS) entry which is preliminary data.</text>
</comment>
<name>A0A9Q1F277_SYNKA</name>
<sequence length="233" mass="25826">MAAKLKIVFHMLISHWQISGRYWAPTNLAPFLGPSKVQQYQVTLHCWLRTFRLHHVSCVNQPPLIVAASASRPTVAGRAETFGEEEREGRCVPALQGSGGVWRLDQPLFAAVTLRGGLGWVNPVWSGLGGVSPLPRLLYYTASESRTFPPTTASRMTPTLRSARPQSERARLTKRARARWGRDPSLSWRVAFSRQPAAPKKSEAPRSDAVSEQDAVPTSCGLLRFRTVAQEVD</sequence>
<dbReference type="EMBL" id="JAINUF010000009">
    <property type="protein sequence ID" value="KAJ8349647.1"/>
    <property type="molecule type" value="Genomic_DNA"/>
</dbReference>
<gene>
    <name evidence="2" type="ORF">SKAU_G00247770</name>
</gene>
<feature type="compositionally biased region" description="Polar residues" evidence="1">
    <location>
        <begin position="149"/>
        <end position="160"/>
    </location>
</feature>
<dbReference type="AlphaFoldDB" id="A0A9Q1F277"/>
<keyword evidence="3" id="KW-1185">Reference proteome</keyword>
<feature type="region of interest" description="Disordered" evidence="1">
    <location>
        <begin position="149"/>
        <end position="216"/>
    </location>
</feature>
<evidence type="ECO:0000313" key="2">
    <source>
        <dbReference type="EMBL" id="KAJ8349647.1"/>
    </source>
</evidence>
<accession>A0A9Q1F277</accession>
<evidence type="ECO:0000256" key="1">
    <source>
        <dbReference type="SAM" id="MobiDB-lite"/>
    </source>
</evidence>
<protein>
    <submittedName>
        <fullName evidence="2">Uncharacterized protein</fullName>
    </submittedName>
</protein>
<organism evidence="2 3">
    <name type="scientific">Synaphobranchus kaupii</name>
    <name type="common">Kaup's arrowtooth eel</name>
    <dbReference type="NCBI Taxonomy" id="118154"/>
    <lineage>
        <taxon>Eukaryota</taxon>
        <taxon>Metazoa</taxon>
        <taxon>Chordata</taxon>
        <taxon>Craniata</taxon>
        <taxon>Vertebrata</taxon>
        <taxon>Euteleostomi</taxon>
        <taxon>Actinopterygii</taxon>
        <taxon>Neopterygii</taxon>
        <taxon>Teleostei</taxon>
        <taxon>Anguilliformes</taxon>
        <taxon>Synaphobranchidae</taxon>
        <taxon>Synaphobranchus</taxon>
    </lineage>
</organism>